<dbReference type="EC" id="3.1.12.1" evidence="3 13"/>
<dbReference type="STRING" id="1273541.Pyrde_1677"/>
<evidence type="ECO:0000256" key="10">
    <source>
        <dbReference type="ARBA" id="ARBA00023014"/>
    </source>
</evidence>
<dbReference type="GeneID" id="26100017"/>
<keyword evidence="10 13" id="KW-0411">Iron-sulfur</keyword>
<dbReference type="GO" id="GO:0046872">
    <property type="term" value="F:metal ion binding"/>
    <property type="evidence" value="ECO:0007669"/>
    <property type="project" value="UniProtKB-KW"/>
</dbReference>
<keyword evidence="12 13" id="KW-0464">Manganese</keyword>
<protein>
    <recommendedName>
        <fullName evidence="4 13">CRISPR-associated exonuclease Cas4</fullName>
        <ecNumber evidence="3 13">3.1.12.1</ecNumber>
    </recommendedName>
</protein>
<evidence type="ECO:0000313" key="16">
    <source>
        <dbReference type="EMBL" id="OWJ55053.1"/>
    </source>
</evidence>
<evidence type="ECO:0000256" key="2">
    <source>
        <dbReference type="ARBA" id="ARBA00009189"/>
    </source>
</evidence>
<reference evidence="15 17" key="1">
    <citation type="submission" date="2015-10" db="EMBL/GenBank/DDBJ databases">
        <title>Complete genome sequence of hyperthermophilic archaeon Pyrodictium delaneyi Su06.</title>
        <authorList>
            <person name="Jung J.-H."/>
            <person name="Lin J."/>
            <person name="Holden J.F."/>
            <person name="Park C.-S."/>
        </authorList>
    </citation>
    <scope>NUCLEOTIDE SEQUENCE [LARGE SCALE GENOMIC DNA]</scope>
    <source>
        <strain evidence="15 17">Su06</strain>
    </source>
</reference>
<dbReference type="GO" id="GO:0051536">
    <property type="term" value="F:iron-sulfur cluster binding"/>
    <property type="evidence" value="ECO:0007669"/>
    <property type="project" value="UniProtKB-KW"/>
</dbReference>
<dbReference type="Proteomes" id="UP000196694">
    <property type="component" value="Unassembled WGS sequence"/>
</dbReference>
<evidence type="ECO:0000256" key="4">
    <source>
        <dbReference type="ARBA" id="ARBA00020049"/>
    </source>
</evidence>
<keyword evidence="7 13" id="KW-0378">Hydrolase</keyword>
<organism evidence="15 17">
    <name type="scientific">Pyrodictium delaneyi</name>
    <dbReference type="NCBI Taxonomy" id="1273541"/>
    <lineage>
        <taxon>Archaea</taxon>
        <taxon>Thermoproteota</taxon>
        <taxon>Thermoprotei</taxon>
        <taxon>Desulfurococcales</taxon>
        <taxon>Pyrodictiaceae</taxon>
        <taxon>Pyrodictium</taxon>
    </lineage>
</organism>
<evidence type="ECO:0000256" key="12">
    <source>
        <dbReference type="ARBA" id="ARBA00023211"/>
    </source>
</evidence>
<keyword evidence="9 13" id="KW-0408">Iron</keyword>
<dbReference type="PANTHER" id="PTHR36531">
    <property type="entry name" value="CRISPR-ASSOCIATED EXONUCLEASE CAS4"/>
    <property type="match status" value="1"/>
</dbReference>
<feature type="domain" description="PD-(D/E)XK endonuclease-like" evidence="14">
    <location>
        <begin position="79"/>
        <end position="199"/>
    </location>
</feature>
<keyword evidence="8 13" id="KW-0269">Exonuclease</keyword>
<dbReference type="AlphaFoldDB" id="A0A0P0N4L9"/>
<reference evidence="16 18" key="2">
    <citation type="submission" date="2017-05" db="EMBL/GenBank/DDBJ databases">
        <title>The draft genome of the hyperthermophilic archaeon 'Pyrodictium delaneyi strain Hulk', an iron and nitrate reducer, reveals the capacity for sulfate reduction.</title>
        <authorList>
            <person name="Demey L.M."/>
            <person name="Miller C."/>
            <person name="Manzella M."/>
            <person name="Reguera G."/>
            <person name="Kashefi K."/>
        </authorList>
    </citation>
    <scope>NUCLEOTIDE SEQUENCE [LARGE SCALE GENOMIC DNA]</scope>
    <source>
        <strain evidence="16 18">Hulk</strain>
    </source>
</reference>
<evidence type="ECO:0000259" key="14">
    <source>
        <dbReference type="Pfam" id="PF12705"/>
    </source>
</evidence>
<evidence type="ECO:0000256" key="6">
    <source>
        <dbReference type="ARBA" id="ARBA00022723"/>
    </source>
</evidence>
<comment type="similarity">
    <text evidence="2 13">Belongs to the CRISPR-associated exonuclease Cas4 family.</text>
</comment>
<dbReference type="InterPro" id="IPR038726">
    <property type="entry name" value="PDDEXK_AddAB-type"/>
</dbReference>
<comment type="cofactor">
    <cofactor evidence="13">
        <name>Mg(2+)</name>
        <dbReference type="ChEBI" id="CHEBI:18420"/>
    </cofactor>
    <cofactor evidence="13">
        <name>Mn(2+)</name>
        <dbReference type="ChEBI" id="CHEBI:29035"/>
    </cofactor>
    <text evidence="13">Mg(2+) or Mn(2+) required for ssDNA cleavage activity.</text>
</comment>
<name>A0A0P0N4L9_9CREN</name>
<dbReference type="GO" id="GO:0051607">
    <property type="term" value="P:defense response to virus"/>
    <property type="evidence" value="ECO:0007669"/>
    <property type="project" value="UniProtKB-KW"/>
</dbReference>
<dbReference type="GO" id="GO:0004527">
    <property type="term" value="F:exonuclease activity"/>
    <property type="evidence" value="ECO:0007669"/>
    <property type="project" value="UniProtKB-KW"/>
</dbReference>
<comment type="cofactor">
    <cofactor evidence="1">
        <name>Mn(2+)</name>
        <dbReference type="ChEBI" id="CHEBI:29035"/>
    </cofactor>
</comment>
<evidence type="ECO:0000313" key="17">
    <source>
        <dbReference type="Proteomes" id="UP000058613"/>
    </source>
</evidence>
<dbReference type="Proteomes" id="UP000058613">
    <property type="component" value="Chromosome"/>
</dbReference>
<dbReference type="EMBL" id="NCQP01000002">
    <property type="protein sequence ID" value="OWJ55053.1"/>
    <property type="molecule type" value="Genomic_DNA"/>
</dbReference>
<dbReference type="InterPro" id="IPR011604">
    <property type="entry name" value="PDDEXK-like_dom_sf"/>
</dbReference>
<evidence type="ECO:0000256" key="13">
    <source>
        <dbReference type="RuleBase" id="RU365022"/>
    </source>
</evidence>
<dbReference type="PANTHER" id="PTHR36531:SF2">
    <property type="entry name" value="CRISPR-ASSOCIATED EXONUCLEASE CAS4"/>
    <property type="match status" value="1"/>
</dbReference>
<evidence type="ECO:0000313" key="15">
    <source>
        <dbReference type="EMBL" id="ALL01720.1"/>
    </source>
</evidence>
<keyword evidence="18" id="KW-1185">Reference proteome</keyword>
<keyword evidence="6 13" id="KW-0479">Metal-binding</keyword>
<evidence type="ECO:0000256" key="8">
    <source>
        <dbReference type="ARBA" id="ARBA00022839"/>
    </source>
</evidence>
<dbReference type="OrthoDB" id="10444at2157"/>
<dbReference type="Gene3D" id="3.90.320.10">
    <property type="match status" value="1"/>
</dbReference>
<gene>
    <name evidence="16" type="ORF">Pdsh_05025</name>
    <name evidence="15" type="ORF">Pyrde_1677</name>
</gene>
<evidence type="ECO:0000313" key="18">
    <source>
        <dbReference type="Proteomes" id="UP000196694"/>
    </source>
</evidence>
<dbReference type="InterPro" id="IPR013343">
    <property type="entry name" value="CRISPR-assoc_prot_Cas4"/>
</dbReference>
<accession>A0A0P0N4L9</accession>
<keyword evidence="11 13" id="KW-0051">Antiviral defense</keyword>
<keyword evidence="5 13" id="KW-0540">Nuclease</keyword>
<evidence type="ECO:0000256" key="3">
    <source>
        <dbReference type="ARBA" id="ARBA00012768"/>
    </source>
</evidence>
<dbReference type="Pfam" id="PF12705">
    <property type="entry name" value="PDDEXK_1"/>
    <property type="match status" value="1"/>
</dbReference>
<evidence type="ECO:0000256" key="1">
    <source>
        <dbReference type="ARBA" id="ARBA00001936"/>
    </source>
</evidence>
<proteinExistence type="inferred from homology"/>
<dbReference type="EMBL" id="CP013011">
    <property type="protein sequence ID" value="ALL01720.1"/>
    <property type="molecule type" value="Genomic_DNA"/>
</dbReference>
<dbReference type="NCBIfam" id="TIGR00372">
    <property type="entry name" value="cas4"/>
    <property type="match status" value="1"/>
</dbReference>
<evidence type="ECO:0000256" key="11">
    <source>
        <dbReference type="ARBA" id="ARBA00023118"/>
    </source>
</evidence>
<evidence type="ECO:0000256" key="7">
    <source>
        <dbReference type="ARBA" id="ARBA00022801"/>
    </source>
</evidence>
<dbReference type="RefSeq" id="WP_055409905.1">
    <property type="nucleotide sequence ID" value="NZ_CP013011.1"/>
</dbReference>
<comment type="function">
    <text evidence="13">CRISPR (clustered regularly interspaced short palindromic repeat) is an adaptive immune system that provides protection against mobile genetic elements (viruses, transposable elements and conjugative plasmids). CRISPR clusters contain sequences complementary to antecedent mobile elements and target invading nucleic acids. CRISPR clusters are transcribed and processed into CRISPR RNA (crRNA).</text>
</comment>
<sequence>MSIVNELYRIKQRDFSEKLRELTDPRIIYVTDLVSCSHKRSMRLSFPLLSFKFEPPLVLGDLVHAGLGSLLAENGWEAEVQIEKSYIIDGKEYILKGRADLVRRGKNGKPEIVVEIKTSRDLPENNPREHHVMQLRIYMQLLGANRGYLLYVTPERLVEFEIEPAEMDIEGLIRETIYDLQTPRYEWECRYCSFRKICPYARTNKRTP</sequence>
<dbReference type="InterPro" id="IPR051827">
    <property type="entry name" value="Cas4_exonuclease"/>
</dbReference>
<comment type="cofactor">
    <cofactor evidence="13">
        <name>iron-sulfur cluster</name>
        <dbReference type="ChEBI" id="CHEBI:30408"/>
    </cofactor>
</comment>
<evidence type="ECO:0000256" key="5">
    <source>
        <dbReference type="ARBA" id="ARBA00022722"/>
    </source>
</evidence>
<evidence type="ECO:0000256" key="9">
    <source>
        <dbReference type="ARBA" id="ARBA00023004"/>
    </source>
</evidence>
<dbReference type="KEGG" id="pdl:Pyrde_1677"/>